<dbReference type="EMBL" id="GL945445">
    <property type="protein sequence ID" value="EGO19086.1"/>
    <property type="molecule type" value="Genomic_DNA"/>
</dbReference>
<dbReference type="Proteomes" id="UP000008064">
    <property type="component" value="Unassembled WGS sequence"/>
</dbReference>
<gene>
    <name evidence="1" type="ORF">SERLADRAFT_480274</name>
</gene>
<dbReference type="KEGG" id="sla:SERLADRAFT_480274"/>
<sequence length="81" mass="9297">MTAPAPNINAYLEQVLRRNNPHAHTKRIHRAYIINIVVSRALCAWKTNERIGSKDNNIRSTSKTSRTKRKVDRRGAVITVF</sequence>
<accession>F8PCY7</accession>
<organism>
    <name type="scientific">Serpula lacrymans var. lacrymans (strain S7.9)</name>
    <name type="common">Dry rot fungus</name>
    <dbReference type="NCBI Taxonomy" id="578457"/>
    <lineage>
        <taxon>Eukaryota</taxon>
        <taxon>Fungi</taxon>
        <taxon>Dikarya</taxon>
        <taxon>Basidiomycota</taxon>
        <taxon>Agaricomycotina</taxon>
        <taxon>Agaricomycetes</taxon>
        <taxon>Agaricomycetidae</taxon>
        <taxon>Boletales</taxon>
        <taxon>Coniophorineae</taxon>
        <taxon>Serpulaceae</taxon>
        <taxon>Serpula</taxon>
    </lineage>
</organism>
<dbReference type="HOGENOM" id="CLU_2575326_0_0_1"/>
<dbReference type="GeneID" id="18821497"/>
<reference evidence="1" key="1">
    <citation type="submission" date="2011-04" db="EMBL/GenBank/DDBJ databases">
        <title>Evolution of plant cell wall degrading machinery underlies the functional diversity of forest fungi.</title>
        <authorList>
            <consortium name="US DOE Joint Genome Institute (JGI-PGF)"/>
            <person name="Eastwood D.C."/>
            <person name="Floudas D."/>
            <person name="Binder M."/>
            <person name="Majcherczyk A."/>
            <person name="Schneider P."/>
            <person name="Aerts A."/>
            <person name="Asiegbu F.O."/>
            <person name="Baker S.E."/>
            <person name="Barry K."/>
            <person name="Bendiksby M."/>
            <person name="Blumentritt M."/>
            <person name="Coutinho P.M."/>
            <person name="Cullen D."/>
            <person name="Cullen D."/>
            <person name="Gathman A."/>
            <person name="Goodell B."/>
            <person name="Henrissat B."/>
            <person name="Ihrmark K."/>
            <person name="Kauserud H."/>
            <person name="Kohler A."/>
            <person name="LaButti K."/>
            <person name="Lapidus A."/>
            <person name="Lavin J.L."/>
            <person name="Lee Y.-H."/>
            <person name="Lindquist E."/>
            <person name="Lilly W."/>
            <person name="Lucas S."/>
            <person name="Morin E."/>
            <person name="Murat C."/>
            <person name="Oguiza J.A."/>
            <person name="Park J."/>
            <person name="Pisabarro A.G."/>
            <person name="Riley R."/>
            <person name="Rosling A."/>
            <person name="Salamov A."/>
            <person name="Schmidt O."/>
            <person name="Schmutz J."/>
            <person name="Skrede I."/>
            <person name="Stenlid J."/>
            <person name="Wiebenga A."/>
            <person name="Xie X."/>
            <person name="Kues U."/>
            <person name="Hibbett D.S."/>
            <person name="Hoffmeister D."/>
            <person name="Hogberg N."/>
            <person name="Martin F."/>
            <person name="Grigoriev I.V."/>
            <person name="Watkinson S.C."/>
        </authorList>
    </citation>
    <scope>NUCLEOTIDE SEQUENCE</scope>
    <source>
        <strain evidence="1">S7.9</strain>
    </source>
</reference>
<protein>
    <submittedName>
        <fullName evidence="1">Uncharacterized protein</fullName>
    </submittedName>
</protein>
<evidence type="ECO:0000313" key="1">
    <source>
        <dbReference type="EMBL" id="EGO19086.1"/>
    </source>
</evidence>
<dbReference type="AlphaFoldDB" id="F8PCY7"/>
<dbReference type="RefSeq" id="XP_007324310.1">
    <property type="nucleotide sequence ID" value="XM_007324248.1"/>
</dbReference>
<proteinExistence type="predicted"/>
<name>F8PCY7_SERL9</name>